<name>A0AAE9WBM1_9SCHI</name>
<feature type="coiled-coil region" evidence="1">
    <location>
        <begin position="150"/>
        <end position="262"/>
    </location>
</feature>
<dbReference type="PANTHER" id="PTHR31027:SF2">
    <property type="entry name" value="LEBERCILIN DOMAIN-CONTAINING PROTEIN"/>
    <property type="match status" value="1"/>
</dbReference>
<dbReference type="AlphaFoldDB" id="A0AAE9WBM1"/>
<reference evidence="3 4" key="1">
    <citation type="journal article" date="2023" name="G3 (Bethesda)">
        <title>A high-quality reference genome for the fission yeast Schizosaccharomyces osmophilus.</title>
        <authorList>
            <person name="Jia G.S."/>
            <person name="Zhang W.C."/>
            <person name="Liang Y."/>
            <person name="Liu X.H."/>
            <person name="Rhind N."/>
            <person name="Pidoux A."/>
            <person name="Brysch-Herzberg M."/>
            <person name="Du L.L."/>
        </authorList>
    </citation>
    <scope>NUCLEOTIDE SEQUENCE [LARGE SCALE GENOMIC DNA]</scope>
    <source>
        <strain evidence="3 4">CBS 15793</strain>
    </source>
</reference>
<dbReference type="GO" id="GO:0008298">
    <property type="term" value="P:intracellular mRNA localization"/>
    <property type="evidence" value="ECO:0007669"/>
    <property type="project" value="TreeGrafter"/>
</dbReference>
<accession>A0AAE9WBM1</accession>
<evidence type="ECO:0000256" key="1">
    <source>
        <dbReference type="SAM" id="Coils"/>
    </source>
</evidence>
<sequence length="454" mass="52036">MSSNKPARPDETVHKNALNELDAKINEVKKQFSEQKEKLGAVRGGGSLQEKNAELRSELDQIRNAQSSIRTSKQALINKVKAQDEALKKKISELNGLRKTIPYKSEADLDRQVHQLQAAVDSGTLKIVDEKKYLREITQCNRTRRSFTELNTLQASIDTMKNELNELRNQLNDPESKKLSEKFVEVRSQLDEVRQKQDSYYKDQRKIFSERDAQKATLDELYNQRRGLQREYDTQLRAFRTYEREQRAKRQEQIRLEREARDKEKKQVVAERKLEEASIPAFTEEILACENLLKMFNVSVESSQQSSESPKQTPASNMRPRTLAPRNVDPIPEGTVLKKDNSDGDALFSGLKKSKPKKSNKSTNNHHADSDRLNLSLGTIKEFDFVGVEAPLARTQVESAIEQLKSRIGNLKEKQDSTTKERIEKAKKELEKIEASFTHKPETEATPVVEQETA</sequence>
<evidence type="ECO:0000256" key="2">
    <source>
        <dbReference type="SAM" id="MobiDB-lite"/>
    </source>
</evidence>
<dbReference type="GO" id="GO:0003729">
    <property type="term" value="F:mRNA binding"/>
    <property type="evidence" value="ECO:0007669"/>
    <property type="project" value="TreeGrafter"/>
</dbReference>
<feature type="coiled-coil region" evidence="1">
    <location>
        <begin position="18"/>
        <end position="68"/>
    </location>
</feature>
<evidence type="ECO:0000313" key="4">
    <source>
        <dbReference type="Proteomes" id="UP001212411"/>
    </source>
</evidence>
<proteinExistence type="predicted"/>
<evidence type="ECO:0000313" key="3">
    <source>
        <dbReference type="EMBL" id="WBW73259.1"/>
    </source>
</evidence>
<dbReference type="GO" id="GO:1990904">
    <property type="term" value="C:ribonucleoprotein complex"/>
    <property type="evidence" value="ECO:0007669"/>
    <property type="project" value="TreeGrafter"/>
</dbReference>
<dbReference type="Proteomes" id="UP001212411">
    <property type="component" value="Chromosome 2"/>
</dbReference>
<feature type="region of interest" description="Disordered" evidence="2">
    <location>
        <begin position="302"/>
        <end position="371"/>
    </location>
</feature>
<keyword evidence="1" id="KW-0175">Coiled coil</keyword>
<dbReference type="GO" id="GO:0042175">
    <property type="term" value="C:nuclear outer membrane-endoplasmic reticulum membrane network"/>
    <property type="evidence" value="ECO:0007669"/>
    <property type="project" value="TreeGrafter"/>
</dbReference>
<dbReference type="GO" id="GO:0005783">
    <property type="term" value="C:endoplasmic reticulum"/>
    <property type="evidence" value="ECO:0007669"/>
    <property type="project" value="TreeGrafter"/>
</dbReference>
<dbReference type="GeneID" id="80877339"/>
<gene>
    <name evidence="3" type="ORF">SOMG_03863</name>
</gene>
<dbReference type="PANTHER" id="PTHR31027">
    <property type="entry name" value="NUCLEAR SEGREGATION PROTEIN BFR1"/>
    <property type="match status" value="1"/>
</dbReference>
<dbReference type="RefSeq" id="XP_056037502.1">
    <property type="nucleotide sequence ID" value="XM_056182650.1"/>
</dbReference>
<feature type="region of interest" description="Disordered" evidence="2">
    <location>
        <begin position="433"/>
        <end position="454"/>
    </location>
</feature>
<dbReference type="InterPro" id="IPR039604">
    <property type="entry name" value="Bfr1"/>
</dbReference>
<dbReference type="KEGG" id="som:SOMG_03863"/>
<dbReference type="EMBL" id="CP115612">
    <property type="protein sequence ID" value="WBW73259.1"/>
    <property type="molecule type" value="Genomic_DNA"/>
</dbReference>
<protein>
    <submittedName>
        <fullName evidence="3">MRNP complex</fullName>
    </submittedName>
</protein>
<organism evidence="3 4">
    <name type="scientific">Schizosaccharomyces osmophilus</name>
    <dbReference type="NCBI Taxonomy" id="2545709"/>
    <lineage>
        <taxon>Eukaryota</taxon>
        <taxon>Fungi</taxon>
        <taxon>Dikarya</taxon>
        <taxon>Ascomycota</taxon>
        <taxon>Taphrinomycotina</taxon>
        <taxon>Schizosaccharomycetes</taxon>
        <taxon>Schizosaccharomycetales</taxon>
        <taxon>Schizosaccharomycetaceae</taxon>
        <taxon>Schizosaccharomyces</taxon>
    </lineage>
</organism>
<feature type="compositionally biased region" description="Basic and acidic residues" evidence="2">
    <location>
        <begin position="433"/>
        <end position="443"/>
    </location>
</feature>
<keyword evidence="4" id="KW-1185">Reference proteome</keyword>